<sequence length="119" mass="13291">MKTKSEKRKGGVNASLLLLCSDGFTGICLAKGKWFGNEEVAGTDGGRQTEIERGREKRRCSDWPLVVHRKRCEMKRREGGFGEKREIRRLLPIGDESAGGAVDGVLGKGNNVFDFHRVW</sequence>
<evidence type="ECO:0000313" key="2">
    <source>
        <dbReference type="Proteomes" id="UP000823775"/>
    </source>
</evidence>
<proteinExistence type="predicted"/>
<reference evidence="1 2" key="1">
    <citation type="journal article" date="2021" name="BMC Genomics">
        <title>Datura genome reveals duplications of psychoactive alkaloid biosynthetic genes and high mutation rate following tissue culture.</title>
        <authorList>
            <person name="Rajewski A."/>
            <person name="Carter-House D."/>
            <person name="Stajich J."/>
            <person name="Litt A."/>
        </authorList>
    </citation>
    <scope>NUCLEOTIDE SEQUENCE [LARGE SCALE GENOMIC DNA]</scope>
    <source>
        <strain evidence="1">AR-01</strain>
    </source>
</reference>
<accession>A0ABS8TA56</accession>
<gene>
    <name evidence="1" type="ORF">HAX54_006335</name>
</gene>
<dbReference type="EMBL" id="JACEIK010001318">
    <property type="protein sequence ID" value="MCD7468290.1"/>
    <property type="molecule type" value="Genomic_DNA"/>
</dbReference>
<comment type="caution">
    <text evidence="1">The sequence shown here is derived from an EMBL/GenBank/DDBJ whole genome shotgun (WGS) entry which is preliminary data.</text>
</comment>
<organism evidence="1 2">
    <name type="scientific">Datura stramonium</name>
    <name type="common">Jimsonweed</name>
    <name type="synonym">Common thornapple</name>
    <dbReference type="NCBI Taxonomy" id="4076"/>
    <lineage>
        <taxon>Eukaryota</taxon>
        <taxon>Viridiplantae</taxon>
        <taxon>Streptophyta</taxon>
        <taxon>Embryophyta</taxon>
        <taxon>Tracheophyta</taxon>
        <taxon>Spermatophyta</taxon>
        <taxon>Magnoliopsida</taxon>
        <taxon>eudicotyledons</taxon>
        <taxon>Gunneridae</taxon>
        <taxon>Pentapetalae</taxon>
        <taxon>asterids</taxon>
        <taxon>lamiids</taxon>
        <taxon>Solanales</taxon>
        <taxon>Solanaceae</taxon>
        <taxon>Solanoideae</taxon>
        <taxon>Datureae</taxon>
        <taxon>Datura</taxon>
    </lineage>
</organism>
<dbReference type="Proteomes" id="UP000823775">
    <property type="component" value="Unassembled WGS sequence"/>
</dbReference>
<keyword evidence="2" id="KW-1185">Reference proteome</keyword>
<protein>
    <submittedName>
        <fullName evidence="1">Uncharacterized protein</fullName>
    </submittedName>
</protein>
<name>A0ABS8TA56_DATST</name>
<evidence type="ECO:0000313" key="1">
    <source>
        <dbReference type="EMBL" id="MCD7468290.1"/>
    </source>
</evidence>